<name>A0A7X5UB45_9GAMM</name>
<dbReference type="InterPro" id="IPR025395">
    <property type="entry name" value="Phage_tail_terminator-like"/>
</dbReference>
<comment type="caution">
    <text evidence="1">The sequence shown here is derived from an EMBL/GenBank/DDBJ whole genome shotgun (WGS) entry which is preliminary data.</text>
</comment>
<dbReference type="EMBL" id="JAARLZ010000006">
    <property type="protein sequence ID" value="NII07260.1"/>
    <property type="molecule type" value="Genomic_DNA"/>
</dbReference>
<dbReference type="AlphaFoldDB" id="A0A7X5UB45"/>
<dbReference type="Pfam" id="PF13554">
    <property type="entry name" value="Phage_tail_terminator_5"/>
    <property type="match status" value="1"/>
</dbReference>
<keyword evidence="2" id="KW-1185">Reference proteome</keyword>
<protein>
    <submittedName>
        <fullName evidence="1">Uncharacterized protein</fullName>
    </submittedName>
</protein>
<dbReference type="Gene3D" id="3.30.2000.20">
    <property type="match status" value="1"/>
</dbReference>
<accession>A0A7X5UB45</accession>
<reference evidence="1 2" key="1">
    <citation type="submission" date="2020-03" db="EMBL/GenBank/DDBJ databases">
        <authorList>
            <person name="Lai Q."/>
        </authorList>
    </citation>
    <scope>NUCLEOTIDE SEQUENCE [LARGE SCALE GENOMIC DNA]</scope>
    <source>
        <strain evidence="1 2">CCUG 25036</strain>
    </source>
</reference>
<evidence type="ECO:0000313" key="1">
    <source>
        <dbReference type="EMBL" id="NII07260.1"/>
    </source>
</evidence>
<organism evidence="1 2">
    <name type="scientific">Luteibacter anthropi</name>
    <dbReference type="NCBI Taxonomy" id="564369"/>
    <lineage>
        <taxon>Bacteria</taxon>
        <taxon>Pseudomonadati</taxon>
        <taxon>Pseudomonadota</taxon>
        <taxon>Gammaproteobacteria</taxon>
        <taxon>Lysobacterales</taxon>
        <taxon>Rhodanobacteraceae</taxon>
        <taxon>Luteibacter</taxon>
    </lineage>
</organism>
<sequence>MSEFAINAALVRAWQGAGLAYPTAYEGKAFTPEQGKPWAALYLLPAGTMPAAIGAQAPLEHVGILQIDLNHPLDTGAPVMLKAADTVASRFTPGASFVFEGTKVNIERCARSSIRRSEGWLTLSLSIRYRSWQHRVTP</sequence>
<dbReference type="RefSeq" id="WP_166948981.1">
    <property type="nucleotide sequence ID" value="NZ_JAARLZ010000006.1"/>
</dbReference>
<gene>
    <name evidence="1" type="ORF">HBF25_12785</name>
</gene>
<evidence type="ECO:0000313" key="2">
    <source>
        <dbReference type="Proteomes" id="UP000490980"/>
    </source>
</evidence>
<dbReference type="Proteomes" id="UP000490980">
    <property type="component" value="Unassembled WGS sequence"/>
</dbReference>
<proteinExistence type="predicted"/>